<proteinExistence type="predicted"/>
<accession>A0ACC1B836</accession>
<comment type="caution">
    <text evidence="1">The sequence shown here is derived from an EMBL/GenBank/DDBJ whole genome shotgun (WGS) entry which is preliminary data.</text>
</comment>
<protein>
    <submittedName>
        <fullName evidence="1">Uncharacterized protein</fullName>
    </submittedName>
</protein>
<gene>
    <name evidence="1" type="ORF">Patl1_16399</name>
</gene>
<evidence type="ECO:0000313" key="1">
    <source>
        <dbReference type="EMBL" id="KAJ0095044.1"/>
    </source>
</evidence>
<keyword evidence="2" id="KW-1185">Reference proteome</keyword>
<evidence type="ECO:0000313" key="2">
    <source>
        <dbReference type="Proteomes" id="UP001164250"/>
    </source>
</evidence>
<name>A0ACC1B836_9ROSI</name>
<dbReference type="EMBL" id="CM047902">
    <property type="protein sequence ID" value="KAJ0095044.1"/>
    <property type="molecule type" value="Genomic_DNA"/>
</dbReference>
<sequence>MYKCLFIDCRKYMSVFLEILRRIFCCADEFHHGDYETSQRDPFLQSASYDISATSNSARSCNHLQGQSDPKIYYQTLSSSSSAKQTPPSFNPSVSSSKPYSSFSSTTYSSKPLSSTPKASSSSAQSSSFSKPPSSSHKPSLFSTGAPPSSSNPYSSFSNSTSHSSEPLSSVKVSSSPSCNDLLRQPDPTIFNYYEDYPNLSISNSTAKEPNAASLQSNLRRAPEVSQSSAKHSSTSSNSLSSAPKAPKSVSQSLPFPKPAIPSSSIASSSSSFGKSIRSDQPLLSQSSSRQAPPPSKPTLSALPIHPTNQHTQANYTVIQKATSPIYMIPKDIENLIKKDIVPDVLKKPLSPTAYKDYFAALLYAEDFYIEKWSEFKLFSVTLKLHKATTYNKPPKNENLKGNYEKQDKTFVAFEVDSVPERRPFLLARDFVYARRVGSTVKQFQHHSDRKYDISFSFNRVCLKRAHQAIAAASGPLFHNYLFPDGASRKNDPPSPPNLYRNYKLGSDQTSAVHQILNFQGSPPYLVEVTFLVDASSATEPETLIALSNLANESTSVIVTGAQRKQPSWVRSDIARKNGLRRSYFERLREHSTYMSFDSLFISMLNSNERIR</sequence>
<reference evidence="2" key="1">
    <citation type="journal article" date="2023" name="G3 (Bethesda)">
        <title>Genome assembly and association tests identify interacting loci associated with vigor, precocity, and sex in interspecific pistachio rootstocks.</title>
        <authorList>
            <person name="Palmer W."/>
            <person name="Jacygrad E."/>
            <person name="Sagayaradj S."/>
            <person name="Cavanaugh K."/>
            <person name="Han R."/>
            <person name="Bertier L."/>
            <person name="Beede B."/>
            <person name="Kafkas S."/>
            <person name="Golino D."/>
            <person name="Preece J."/>
            <person name="Michelmore R."/>
        </authorList>
    </citation>
    <scope>NUCLEOTIDE SEQUENCE [LARGE SCALE GENOMIC DNA]</scope>
</reference>
<dbReference type="Proteomes" id="UP001164250">
    <property type="component" value="Chromosome 6"/>
</dbReference>
<organism evidence="1 2">
    <name type="scientific">Pistacia atlantica</name>
    <dbReference type="NCBI Taxonomy" id="434234"/>
    <lineage>
        <taxon>Eukaryota</taxon>
        <taxon>Viridiplantae</taxon>
        <taxon>Streptophyta</taxon>
        <taxon>Embryophyta</taxon>
        <taxon>Tracheophyta</taxon>
        <taxon>Spermatophyta</taxon>
        <taxon>Magnoliopsida</taxon>
        <taxon>eudicotyledons</taxon>
        <taxon>Gunneridae</taxon>
        <taxon>Pentapetalae</taxon>
        <taxon>rosids</taxon>
        <taxon>malvids</taxon>
        <taxon>Sapindales</taxon>
        <taxon>Anacardiaceae</taxon>
        <taxon>Pistacia</taxon>
    </lineage>
</organism>